<evidence type="ECO:0000259" key="1">
    <source>
        <dbReference type="PROSITE" id="PS50943"/>
    </source>
</evidence>
<dbReference type="Proteomes" id="UP000198504">
    <property type="component" value="Unassembled WGS sequence"/>
</dbReference>
<dbReference type="EMBL" id="FOFA01000006">
    <property type="protein sequence ID" value="SEQ79535.1"/>
    <property type="molecule type" value="Genomic_DNA"/>
</dbReference>
<proteinExistence type="predicted"/>
<keyword evidence="3" id="KW-1185">Reference proteome</keyword>
<dbReference type="AlphaFoldDB" id="A0A1H9IYR8"/>
<dbReference type="GO" id="GO:0003677">
    <property type="term" value="F:DNA binding"/>
    <property type="evidence" value="ECO:0007669"/>
    <property type="project" value="InterPro"/>
</dbReference>
<evidence type="ECO:0000313" key="2">
    <source>
        <dbReference type="EMBL" id="SEQ79535.1"/>
    </source>
</evidence>
<dbReference type="RefSeq" id="WP_091182448.1">
    <property type="nucleotide sequence ID" value="NZ_FOFA01000006.1"/>
</dbReference>
<accession>A0A1H9IYR8</accession>
<reference evidence="3" key="1">
    <citation type="submission" date="2016-10" db="EMBL/GenBank/DDBJ databases">
        <authorList>
            <person name="Varghese N."/>
            <person name="Submissions S."/>
        </authorList>
    </citation>
    <scope>NUCLEOTIDE SEQUENCE [LARGE SCALE GENOMIC DNA]</scope>
    <source>
        <strain evidence="3">CGMCC 4.6856</strain>
    </source>
</reference>
<feature type="domain" description="HTH cro/C1-type" evidence="1">
    <location>
        <begin position="21"/>
        <end position="74"/>
    </location>
</feature>
<dbReference type="SUPFAM" id="SSF47413">
    <property type="entry name" value="lambda repressor-like DNA-binding domains"/>
    <property type="match status" value="1"/>
</dbReference>
<dbReference type="InterPro" id="IPR001387">
    <property type="entry name" value="Cro/C1-type_HTH"/>
</dbReference>
<name>A0A1H9IYR8_9ACTN</name>
<dbReference type="Gene3D" id="1.10.260.40">
    <property type="entry name" value="lambda repressor-like DNA-binding domains"/>
    <property type="match status" value="1"/>
</dbReference>
<dbReference type="STRING" id="1036181.SAMN05421756_10625"/>
<dbReference type="SMART" id="SM00530">
    <property type="entry name" value="HTH_XRE"/>
    <property type="match status" value="1"/>
</dbReference>
<gene>
    <name evidence="2" type="ORF">SAMN05421756_10625</name>
</gene>
<protein>
    <submittedName>
        <fullName evidence="2">Helix-turn-helix domain-containing protein</fullName>
    </submittedName>
</protein>
<dbReference type="Pfam" id="PF01381">
    <property type="entry name" value="HTH_3"/>
    <property type="match status" value="1"/>
</dbReference>
<evidence type="ECO:0000313" key="3">
    <source>
        <dbReference type="Proteomes" id="UP000198504"/>
    </source>
</evidence>
<organism evidence="2 3">
    <name type="scientific">Microlunatus flavus</name>
    <dbReference type="NCBI Taxonomy" id="1036181"/>
    <lineage>
        <taxon>Bacteria</taxon>
        <taxon>Bacillati</taxon>
        <taxon>Actinomycetota</taxon>
        <taxon>Actinomycetes</taxon>
        <taxon>Propionibacteriales</taxon>
        <taxon>Propionibacteriaceae</taxon>
        <taxon>Microlunatus</taxon>
    </lineage>
</organism>
<dbReference type="OrthoDB" id="6637137at2"/>
<dbReference type="PROSITE" id="PS50943">
    <property type="entry name" value="HTH_CROC1"/>
    <property type="match status" value="1"/>
</dbReference>
<sequence>MPSRERPVRVERSAAELGRHLLTWRKLQNLTAEQVAERAHVTRTTLRRLEHGEPGVGLDVFLGVARALGQLDRVVTALDPYETDLGRARAEETLPERVRR</sequence>
<dbReference type="CDD" id="cd00093">
    <property type="entry name" value="HTH_XRE"/>
    <property type="match status" value="1"/>
</dbReference>
<dbReference type="InterPro" id="IPR010982">
    <property type="entry name" value="Lambda_DNA-bd_dom_sf"/>
</dbReference>